<comment type="caution">
    <text evidence="2">The sequence shown here is derived from an EMBL/GenBank/DDBJ whole genome shotgun (WGS) entry which is preliminary data.</text>
</comment>
<reference evidence="2" key="1">
    <citation type="submission" date="2023-08" db="EMBL/GenBank/DDBJ databases">
        <authorList>
            <person name="Audoor S."/>
            <person name="Bilcke G."/>
        </authorList>
    </citation>
    <scope>NUCLEOTIDE SEQUENCE</scope>
</reference>
<evidence type="ECO:0000313" key="2">
    <source>
        <dbReference type="EMBL" id="CAJ1934952.1"/>
    </source>
</evidence>
<dbReference type="Proteomes" id="UP001295423">
    <property type="component" value="Unassembled WGS sequence"/>
</dbReference>
<dbReference type="EMBL" id="CAKOGP040000424">
    <property type="protein sequence ID" value="CAJ1934952.1"/>
    <property type="molecule type" value="Genomic_DNA"/>
</dbReference>
<dbReference type="AlphaFoldDB" id="A0AAD2FFJ0"/>
<evidence type="ECO:0000313" key="3">
    <source>
        <dbReference type="Proteomes" id="UP001295423"/>
    </source>
</evidence>
<proteinExistence type="predicted"/>
<protein>
    <submittedName>
        <fullName evidence="2">Uncharacterized protein</fullName>
    </submittedName>
</protein>
<name>A0AAD2FFJ0_9STRA</name>
<organism evidence="2 3">
    <name type="scientific">Cylindrotheca closterium</name>
    <dbReference type="NCBI Taxonomy" id="2856"/>
    <lineage>
        <taxon>Eukaryota</taxon>
        <taxon>Sar</taxon>
        <taxon>Stramenopiles</taxon>
        <taxon>Ochrophyta</taxon>
        <taxon>Bacillariophyta</taxon>
        <taxon>Bacillariophyceae</taxon>
        <taxon>Bacillariophycidae</taxon>
        <taxon>Bacillariales</taxon>
        <taxon>Bacillariaceae</taxon>
        <taxon>Cylindrotheca</taxon>
    </lineage>
</organism>
<gene>
    <name evidence="2" type="ORF">CYCCA115_LOCUS4289</name>
</gene>
<accession>A0AAD2FFJ0</accession>
<evidence type="ECO:0000256" key="1">
    <source>
        <dbReference type="SAM" id="MobiDB-lite"/>
    </source>
</evidence>
<keyword evidence="3" id="KW-1185">Reference proteome</keyword>
<feature type="region of interest" description="Disordered" evidence="1">
    <location>
        <begin position="145"/>
        <end position="165"/>
    </location>
</feature>
<sequence length="165" mass="17586">MPYATVEETVTQTRRVRICARCHRQIGSNADLKNLSRAGSLIGSLGTSYGASVMAGAVLGPVGMIGGAIAGSFAGAHAGAKVGTKASEMAEDNKSQPYCPECQAIITKEEQARGVGRTTGESGGENNAMEFLKRVSGSIRDTVEQQKQRFQGNEKNQKNEYNDKW</sequence>
<feature type="region of interest" description="Disordered" evidence="1">
    <location>
        <begin position="111"/>
        <end position="130"/>
    </location>
</feature>
<feature type="compositionally biased region" description="Basic and acidic residues" evidence="1">
    <location>
        <begin position="155"/>
        <end position="165"/>
    </location>
</feature>